<dbReference type="AlphaFoldDB" id="A0A3E2NXP5"/>
<dbReference type="OrthoDB" id="186344at2"/>
<dbReference type="Proteomes" id="UP000260823">
    <property type="component" value="Unassembled WGS sequence"/>
</dbReference>
<dbReference type="InterPro" id="IPR029044">
    <property type="entry name" value="Nucleotide-diphossugar_trans"/>
</dbReference>
<organism evidence="1 2">
    <name type="scientific">Mucilaginibacter terrenus</name>
    <dbReference type="NCBI Taxonomy" id="2482727"/>
    <lineage>
        <taxon>Bacteria</taxon>
        <taxon>Pseudomonadati</taxon>
        <taxon>Bacteroidota</taxon>
        <taxon>Sphingobacteriia</taxon>
        <taxon>Sphingobacteriales</taxon>
        <taxon>Sphingobacteriaceae</taxon>
        <taxon>Mucilaginibacter</taxon>
    </lineage>
</organism>
<keyword evidence="1" id="KW-0808">Transferase</keyword>
<gene>
    <name evidence="1" type="ORF">DYU05_09430</name>
</gene>
<reference evidence="1 2" key="1">
    <citation type="submission" date="2018-08" db="EMBL/GenBank/DDBJ databases">
        <title>Mucilaginibacter terrae sp. nov., isolated from manganese diggings.</title>
        <authorList>
            <person name="Huang Y."/>
            <person name="Zhou Z."/>
        </authorList>
    </citation>
    <scope>NUCLEOTIDE SEQUENCE [LARGE SCALE GENOMIC DNA]</scope>
    <source>
        <strain evidence="1 2">ZH6</strain>
    </source>
</reference>
<dbReference type="EMBL" id="QWDE01000001">
    <property type="protein sequence ID" value="RFZ85796.1"/>
    <property type="molecule type" value="Genomic_DNA"/>
</dbReference>
<proteinExistence type="predicted"/>
<sequence length="326" mass="38465">MRTAFTICANNYLAAAKVLRDSFNRHHPEIPFFIILADERTALITYDAFAKENIIFARDILELELDELSQKFSIAELCTTLKPFVFQYFFRSNDQVVYIDPDIKVYSPLIDCWEALNKYTFVLTPHLMSPVDDGCVPSDFYTLRTGIFNLGFIGLSKGEELPKFLTWWGERLLVYGYSDWDNGMFYDQIWANYIPVMFNNYLILKHPGYNVANWNWHERLLEKCENGWQVNKDYPLVFFHFSSYRYNNPKVLCAYNTRYNRVNRPDIAAVIDDYYISLKAAGADTVMNLPVYFNEQYQKHKLKVLARRPLKEKIKNRLNKIINSIF</sequence>
<dbReference type="GO" id="GO:0016740">
    <property type="term" value="F:transferase activity"/>
    <property type="evidence" value="ECO:0007669"/>
    <property type="project" value="UniProtKB-KW"/>
</dbReference>
<evidence type="ECO:0000313" key="2">
    <source>
        <dbReference type="Proteomes" id="UP000260823"/>
    </source>
</evidence>
<protein>
    <submittedName>
        <fullName evidence="1">Glycosyl transferase</fullName>
    </submittedName>
</protein>
<dbReference type="SUPFAM" id="SSF53448">
    <property type="entry name" value="Nucleotide-diphospho-sugar transferases"/>
    <property type="match status" value="1"/>
</dbReference>
<dbReference type="RefSeq" id="WP_117382693.1">
    <property type="nucleotide sequence ID" value="NZ_QWDE01000001.1"/>
</dbReference>
<evidence type="ECO:0000313" key="1">
    <source>
        <dbReference type="EMBL" id="RFZ85796.1"/>
    </source>
</evidence>
<dbReference type="Gene3D" id="3.90.550.10">
    <property type="entry name" value="Spore Coat Polysaccharide Biosynthesis Protein SpsA, Chain A"/>
    <property type="match status" value="1"/>
</dbReference>
<accession>A0A3E2NXP5</accession>
<name>A0A3E2NXP5_9SPHI</name>
<keyword evidence="2" id="KW-1185">Reference proteome</keyword>
<comment type="caution">
    <text evidence="1">The sequence shown here is derived from an EMBL/GenBank/DDBJ whole genome shotgun (WGS) entry which is preliminary data.</text>
</comment>